<keyword evidence="2" id="KW-0677">Repeat</keyword>
<organism evidence="5">
    <name type="scientific">Sesamum calycinum</name>
    <dbReference type="NCBI Taxonomy" id="2727403"/>
    <lineage>
        <taxon>Eukaryota</taxon>
        <taxon>Viridiplantae</taxon>
        <taxon>Streptophyta</taxon>
        <taxon>Embryophyta</taxon>
        <taxon>Tracheophyta</taxon>
        <taxon>Spermatophyta</taxon>
        <taxon>Magnoliopsida</taxon>
        <taxon>eudicotyledons</taxon>
        <taxon>Gunneridae</taxon>
        <taxon>Pentapetalae</taxon>
        <taxon>asterids</taxon>
        <taxon>lamiids</taxon>
        <taxon>Lamiales</taxon>
        <taxon>Pedaliaceae</taxon>
        <taxon>Sesamum</taxon>
    </lineage>
</organism>
<protein>
    <submittedName>
        <fullName evidence="5">Pentatricopeptide repeat-containing protein</fullName>
    </submittedName>
</protein>
<evidence type="ECO:0000256" key="2">
    <source>
        <dbReference type="ARBA" id="ARBA00022737"/>
    </source>
</evidence>
<reference evidence="5" key="2">
    <citation type="journal article" date="2024" name="Plant">
        <title>Genomic evolution and insights into agronomic trait innovations of Sesamum species.</title>
        <authorList>
            <person name="Miao H."/>
            <person name="Wang L."/>
            <person name="Qu L."/>
            <person name="Liu H."/>
            <person name="Sun Y."/>
            <person name="Le M."/>
            <person name="Wang Q."/>
            <person name="Wei S."/>
            <person name="Zheng Y."/>
            <person name="Lin W."/>
            <person name="Duan Y."/>
            <person name="Cao H."/>
            <person name="Xiong S."/>
            <person name="Wang X."/>
            <person name="Wei L."/>
            <person name="Li C."/>
            <person name="Ma Q."/>
            <person name="Ju M."/>
            <person name="Zhao R."/>
            <person name="Li G."/>
            <person name="Mu C."/>
            <person name="Tian Q."/>
            <person name="Mei H."/>
            <person name="Zhang T."/>
            <person name="Gao T."/>
            <person name="Zhang H."/>
        </authorList>
    </citation>
    <scope>NUCLEOTIDE SEQUENCE</scope>
    <source>
        <strain evidence="5">KEN8</strain>
    </source>
</reference>
<dbReference type="AlphaFoldDB" id="A0AAW2SCX6"/>
<dbReference type="NCBIfam" id="TIGR00756">
    <property type="entry name" value="PPR"/>
    <property type="match status" value="5"/>
</dbReference>
<feature type="region of interest" description="Disordered" evidence="4">
    <location>
        <begin position="1"/>
        <end position="26"/>
    </location>
</feature>
<feature type="repeat" description="PPR" evidence="3">
    <location>
        <begin position="361"/>
        <end position="395"/>
    </location>
</feature>
<gene>
    <name evidence="5" type="ORF">Scaly_0376300</name>
</gene>
<evidence type="ECO:0000256" key="4">
    <source>
        <dbReference type="SAM" id="MobiDB-lite"/>
    </source>
</evidence>
<comment type="caution">
    <text evidence="5">The sequence shown here is derived from an EMBL/GenBank/DDBJ whole genome shotgun (WGS) entry which is preliminary data.</text>
</comment>
<reference evidence="5" key="1">
    <citation type="submission" date="2020-06" db="EMBL/GenBank/DDBJ databases">
        <authorList>
            <person name="Li T."/>
            <person name="Hu X."/>
            <person name="Zhang T."/>
            <person name="Song X."/>
            <person name="Zhang H."/>
            <person name="Dai N."/>
            <person name="Sheng W."/>
            <person name="Hou X."/>
            <person name="Wei L."/>
        </authorList>
    </citation>
    <scope>NUCLEOTIDE SEQUENCE</scope>
    <source>
        <strain evidence="5">KEN8</strain>
        <tissue evidence="5">Leaf</tissue>
    </source>
</reference>
<comment type="similarity">
    <text evidence="1">Belongs to the PPR family. P subfamily.</text>
</comment>
<dbReference type="PANTHER" id="PTHR46128:SF224">
    <property type="entry name" value="PENTACOTRIPEPTIDE-REPEAT REGION OF PRORP DOMAIN-CONTAINING PROTEIN"/>
    <property type="match status" value="1"/>
</dbReference>
<feature type="compositionally biased region" description="Polar residues" evidence="4">
    <location>
        <begin position="10"/>
        <end position="21"/>
    </location>
</feature>
<dbReference type="InterPro" id="IPR002885">
    <property type="entry name" value="PPR_rpt"/>
</dbReference>
<dbReference type="PROSITE" id="PS51375">
    <property type="entry name" value="PPR"/>
    <property type="match status" value="5"/>
</dbReference>
<evidence type="ECO:0000256" key="1">
    <source>
        <dbReference type="ARBA" id="ARBA00007626"/>
    </source>
</evidence>
<evidence type="ECO:0000313" key="5">
    <source>
        <dbReference type="EMBL" id="KAL0390192.1"/>
    </source>
</evidence>
<dbReference type="InterPro" id="IPR050872">
    <property type="entry name" value="PPR_P_subfamily"/>
</dbReference>
<feature type="repeat" description="PPR" evidence="3">
    <location>
        <begin position="396"/>
        <end position="427"/>
    </location>
</feature>
<feature type="repeat" description="PPR" evidence="3">
    <location>
        <begin position="252"/>
        <end position="286"/>
    </location>
</feature>
<dbReference type="InterPro" id="IPR011990">
    <property type="entry name" value="TPR-like_helical_dom_sf"/>
</dbReference>
<accession>A0AAW2SCX6</accession>
<dbReference type="Pfam" id="PF13041">
    <property type="entry name" value="PPR_2"/>
    <property type="match status" value="3"/>
</dbReference>
<proteinExistence type="inferred from homology"/>
<evidence type="ECO:0000256" key="3">
    <source>
        <dbReference type="PROSITE-ProRule" id="PRU00708"/>
    </source>
</evidence>
<name>A0AAW2SCX6_9LAMI</name>
<dbReference type="EMBL" id="JACGWM010000002">
    <property type="protein sequence ID" value="KAL0390192.1"/>
    <property type="molecule type" value="Genomic_DNA"/>
</dbReference>
<sequence>MRPPKIRTPNPISNLRPTAQSRRPKDDDENFLAMLNDVVRSKQSWTISLDNPSISTRLRPLHIEKFILQNVQHSRLALRFFNFLGLHKNFRHSTASFCLLVHSLVQSKLYWPASSLLQTLLERKEDPSFVFRIFCDSYKRCDFCSAYGFDLLVQSYVQSRRVLDSVLVVKSMKECGLFPEVRTLSAVLNGLIRIRKFDMVLGLFDEMFVRSGLQPDVYVYTAVIRSLCELQDYDRAKEMVSWVEKNGWCKLNVVTYNVLIHGLCKSGRVWEAVEIKKMLAPKALRADVVTYCTLVLGLCKVDEFGIARDLVDEMVEYGIVPSEEALSSVVDGMRRKGEVDEKLEEAELLFAKMEEKGLLINDVTYNIIINSFCKRGNLDEAIIFLGKMLSAGIKPTVYPYNMLISGQCKLGKLSAAEKLCIEMNEKG</sequence>
<feature type="repeat" description="PPR" evidence="3">
    <location>
        <begin position="216"/>
        <end position="250"/>
    </location>
</feature>
<feature type="repeat" description="PPR" evidence="3">
    <location>
        <begin position="287"/>
        <end position="321"/>
    </location>
</feature>
<dbReference type="PANTHER" id="PTHR46128">
    <property type="entry name" value="MITOCHONDRIAL GROUP I INTRON SPLICING FACTOR CCM1"/>
    <property type="match status" value="1"/>
</dbReference>
<dbReference type="Gene3D" id="1.25.40.10">
    <property type="entry name" value="Tetratricopeptide repeat domain"/>
    <property type="match status" value="4"/>
</dbReference>